<dbReference type="EMBL" id="CAJFDH010000003">
    <property type="protein sequence ID" value="CAD5214123.1"/>
    <property type="molecule type" value="Genomic_DNA"/>
</dbReference>
<keyword evidence="4" id="KW-1185">Reference proteome</keyword>
<evidence type="ECO:0000313" key="3">
    <source>
        <dbReference type="EMBL" id="CAD5214123.1"/>
    </source>
</evidence>
<comment type="caution">
    <text evidence="3">The sequence shown here is derived from an EMBL/GenBank/DDBJ whole genome shotgun (WGS) entry which is preliminary data.</text>
</comment>
<name>A0A811KFN0_9BILA</name>
<feature type="region of interest" description="Disordered" evidence="1">
    <location>
        <begin position="147"/>
        <end position="171"/>
    </location>
</feature>
<dbReference type="AlphaFoldDB" id="A0A811KFN0"/>
<dbReference type="Proteomes" id="UP000614601">
    <property type="component" value="Unassembled WGS sequence"/>
</dbReference>
<keyword evidence="2" id="KW-1133">Transmembrane helix</keyword>
<dbReference type="Proteomes" id="UP000783686">
    <property type="component" value="Unassembled WGS sequence"/>
</dbReference>
<evidence type="ECO:0000256" key="2">
    <source>
        <dbReference type="SAM" id="Phobius"/>
    </source>
</evidence>
<proteinExistence type="predicted"/>
<evidence type="ECO:0000313" key="4">
    <source>
        <dbReference type="Proteomes" id="UP000614601"/>
    </source>
</evidence>
<dbReference type="EMBL" id="CAJFCW020000003">
    <property type="protein sequence ID" value="CAG9102130.1"/>
    <property type="molecule type" value="Genomic_DNA"/>
</dbReference>
<evidence type="ECO:0000256" key="1">
    <source>
        <dbReference type="SAM" id="MobiDB-lite"/>
    </source>
</evidence>
<accession>A0A811KFN0</accession>
<organism evidence="3 4">
    <name type="scientific">Bursaphelenchus okinawaensis</name>
    <dbReference type="NCBI Taxonomy" id="465554"/>
    <lineage>
        <taxon>Eukaryota</taxon>
        <taxon>Metazoa</taxon>
        <taxon>Ecdysozoa</taxon>
        <taxon>Nematoda</taxon>
        <taxon>Chromadorea</taxon>
        <taxon>Rhabditida</taxon>
        <taxon>Tylenchina</taxon>
        <taxon>Tylenchomorpha</taxon>
        <taxon>Aphelenchoidea</taxon>
        <taxon>Aphelenchoididae</taxon>
        <taxon>Bursaphelenchus</taxon>
    </lineage>
</organism>
<dbReference type="OrthoDB" id="5874561at2759"/>
<feature type="transmembrane region" description="Helical" evidence="2">
    <location>
        <begin position="50"/>
        <end position="74"/>
    </location>
</feature>
<feature type="transmembrane region" description="Helical" evidence="2">
    <location>
        <begin position="21"/>
        <end position="44"/>
    </location>
</feature>
<keyword evidence="2" id="KW-0472">Membrane</keyword>
<sequence length="171" mass="18603">MGELSSLNYQLITRIYPIRKYVLFASIAFIILSFLIILESAFILTSNSNISSPILVIFSYLLAWLLILFGVVGLKYGCMSASIVSSAPGVQIERPGSAPIWISGTLGQPQEETNLPGSVPANLSAFQAPPPRYSSLGMPAEPPCRSKSFRLPHSARDIRSPPPAYPRHSIV</sequence>
<keyword evidence="2" id="KW-0812">Transmembrane</keyword>
<protein>
    <submittedName>
        <fullName evidence="3">Uncharacterized protein</fullName>
    </submittedName>
</protein>
<reference evidence="3" key="1">
    <citation type="submission" date="2020-09" db="EMBL/GenBank/DDBJ databases">
        <authorList>
            <person name="Kikuchi T."/>
        </authorList>
    </citation>
    <scope>NUCLEOTIDE SEQUENCE</scope>
    <source>
        <strain evidence="3">SH1</strain>
    </source>
</reference>
<gene>
    <name evidence="3" type="ORF">BOKJ2_LOCUS5435</name>
</gene>